<evidence type="ECO:0000256" key="4">
    <source>
        <dbReference type="ARBA" id="ARBA00023140"/>
    </source>
</evidence>
<dbReference type="OrthoDB" id="10253869at2759"/>
<comment type="similarity">
    <text evidence="2">Belongs to the ATP-dependent AMP-binding enzyme family.</text>
</comment>
<dbReference type="InterPro" id="IPR025110">
    <property type="entry name" value="AMP-bd_C"/>
</dbReference>
<dbReference type="Proteomes" id="UP000759131">
    <property type="component" value="Unassembled WGS sequence"/>
</dbReference>
<dbReference type="InterPro" id="IPR045851">
    <property type="entry name" value="AMP-bd_C_sf"/>
</dbReference>
<dbReference type="GO" id="GO:0005777">
    <property type="term" value="C:peroxisome"/>
    <property type="evidence" value="ECO:0007669"/>
    <property type="project" value="UniProtKB-SubCell"/>
</dbReference>
<evidence type="ECO:0000256" key="5">
    <source>
        <dbReference type="SAM" id="Phobius"/>
    </source>
</evidence>
<evidence type="ECO:0000256" key="3">
    <source>
        <dbReference type="ARBA" id="ARBA00022598"/>
    </source>
</evidence>
<keyword evidence="9" id="KW-1185">Reference proteome</keyword>
<dbReference type="PROSITE" id="PS00455">
    <property type="entry name" value="AMP_BINDING"/>
    <property type="match status" value="2"/>
</dbReference>
<keyword evidence="5" id="KW-0472">Membrane</keyword>
<evidence type="ECO:0000259" key="7">
    <source>
        <dbReference type="Pfam" id="PF13193"/>
    </source>
</evidence>
<dbReference type="PANTHER" id="PTHR24096">
    <property type="entry name" value="LONG-CHAIN-FATTY-ACID--COA LIGASE"/>
    <property type="match status" value="1"/>
</dbReference>
<dbReference type="Gene3D" id="3.40.50.980">
    <property type="match status" value="3"/>
</dbReference>
<feature type="transmembrane region" description="Helical" evidence="5">
    <location>
        <begin position="50"/>
        <end position="68"/>
    </location>
</feature>
<evidence type="ECO:0000313" key="8">
    <source>
        <dbReference type="EMBL" id="CAD7626618.1"/>
    </source>
</evidence>
<keyword evidence="3" id="KW-0436">Ligase</keyword>
<dbReference type="GO" id="GO:0016405">
    <property type="term" value="F:CoA-ligase activity"/>
    <property type="evidence" value="ECO:0007669"/>
    <property type="project" value="TreeGrafter"/>
</dbReference>
<reference evidence="8" key="1">
    <citation type="submission" date="2020-11" db="EMBL/GenBank/DDBJ databases">
        <authorList>
            <person name="Tran Van P."/>
        </authorList>
    </citation>
    <scope>NUCLEOTIDE SEQUENCE</scope>
</reference>
<feature type="domain" description="AMP-dependent synthetase/ligase" evidence="6">
    <location>
        <begin position="452"/>
        <end position="517"/>
    </location>
</feature>
<dbReference type="Pfam" id="PF13193">
    <property type="entry name" value="AMP-binding_C"/>
    <property type="match status" value="1"/>
</dbReference>
<organism evidence="8">
    <name type="scientific">Medioppia subpectinata</name>
    <dbReference type="NCBI Taxonomy" id="1979941"/>
    <lineage>
        <taxon>Eukaryota</taxon>
        <taxon>Metazoa</taxon>
        <taxon>Ecdysozoa</taxon>
        <taxon>Arthropoda</taxon>
        <taxon>Chelicerata</taxon>
        <taxon>Arachnida</taxon>
        <taxon>Acari</taxon>
        <taxon>Acariformes</taxon>
        <taxon>Sarcoptiformes</taxon>
        <taxon>Oribatida</taxon>
        <taxon>Brachypylina</taxon>
        <taxon>Oppioidea</taxon>
        <taxon>Oppiidae</taxon>
        <taxon>Medioppia</taxon>
    </lineage>
</organism>
<dbReference type="EMBL" id="CAJPIZ010003992">
    <property type="protein sequence ID" value="CAG2107048.1"/>
    <property type="molecule type" value="Genomic_DNA"/>
</dbReference>
<dbReference type="PANTHER" id="PTHR24096:SF149">
    <property type="entry name" value="AMP-BINDING DOMAIN-CONTAINING PROTEIN-RELATED"/>
    <property type="match status" value="1"/>
</dbReference>
<keyword evidence="4" id="KW-0576">Peroxisome</keyword>
<evidence type="ECO:0000256" key="2">
    <source>
        <dbReference type="ARBA" id="ARBA00006432"/>
    </source>
</evidence>
<accession>A0A7R9KNX6</accession>
<dbReference type="Gene3D" id="3.40.50.12780">
    <property type="entry name" value="N-terminal domain of ligase-like"/>
    <property type="match status" value="1"/>
</dbReference>
<gene>
    <name evidence="8" type="ORF">OSB1V03_LOCUS7051</name>
</gene>
<dbReference type="AlphaFoldDB" id="A0A7R9KNX6"/>
<dbReference type="InterPro" id="IPR000873">
    <property type="entry name" value="AMP-dep_synth/lig_dom"/>
</dbReference>
<dbReference type="InterPro" id="IPR042099">
    <property type="entry name" value="ANL_N_sf"/>
</dbReference>
<dbReference type="SUPFAM" id="SSF56801">
    <property type="entry name" value="Acetyl-CoA synthetase-like"/>
    <property type="match status" value="2"/>
</dbReference>
<proteinExistence type="inferred from homology"/>
<dbReference type="InterPro" id="IPR020845">
    <property type="entry name" value="AMP-binding_CS"/>
</dbReference>
<feature type="domain" description="AMP-dependent synthetase/ligase" evidence="6">
    <location>
        <begin position="9"/>
        <end position="231"/>
    </location>
</feature>
<feature type="domain" description="AMP-dependent synthetase/ligase" evidence="6">
    <location>
        <begin position="265"/>
        <end position="428"/>
    </location>
</feature>
<dbReference type="Pfam" id="PF00501">
    <property type="entry name" value="AMP-binding"/>
    <property type="match status" value="3"/>
</dbReference>
<evidence type="ECO:0000256" key="1">
    <source>
        <dbReference type="ARBA" id="ARBA00004275"/>
    </source>
</evidence>
<name>A0A7R9KNX6_9ACAR</name>
<sequence length="658" mass="72868">MPYIDACLESKWLTVGELIVSAQAVATALLDRGLTKQDLIVTFANNCVEHSVLVFAAILLGVTIYPIGPVANVHELKTLLPTLGPLALFTDRDKSVIVDKVLAYPDIKIQSKLTVMLDGLAREDTYVQFSELLAEGKGRELSQIPHFPVNPETDIYIMLQSSGTTGVPKSVRLSHRAFVANIYCNIYDRSHHLNPLIFSEITPFGSISGQFYLYTYLLIGGTFVMYSRMSEEAVLSSVNNVKLIMCGGAALPAEVSQKLIDACLESKWLTVGELIASAQAVATALLDRGLTKQDLIVTFANNCVEHSVLVFAAILLGVTIYPIGPVANVHELKTLLPTLGPLALFTDRDKSIIVDKVLAYPDIKIQSKLTVMLDGLGRKDTYVQFSELLAEGKDRELSKIPHFSVDPETDIYIMLQSSGTTGVPKSVLDSVARKHRFRMSEEAVLSSVNKYAYGMTEYAPITHFTSAERWNFIPGSAGQLSRNTEVKIVDTNTGNSLPANTEGQICVRGPKLFTGYLNVDATDDIDSEGWLRTGDIGHYDERHRLFITDRIKELIKWTTYQVSPTELELFLQTHPSVAEVAVIGVSHRTETQWPRAYVIRRPGYTTTAQELCQYVSDSVGFSKRLRAGVVFIDHIPRTNIGKVDRKYFKQLVANELLD</sequence>
<keyword evidence="5" id="KW-0812">Transmembrane</keyword>
<keyword evidence="5" id="KW-1133">Transmembrane helix</keyword>
<dbReference type="EMBL" id="OC858567">
    <property type="protein sequence ID" value="CAD7626618.1"/>
    <property type="molecule type" value="Genomic_DNA"/>
</dbReference>
<dbReference type="Gene3D" id="3.30.300.30">
    <property type="match status" value="1"/>
</dbReference>
<evidence type="ECO:0000259" key="6">
    <source>
        <dbReference type="Pfam" id="PF00501"/>
    </source>
</evidence>
<feature type="domain" description="AMP-binding enzyme C-terminal" evidence="7">
    <location>
        <begin position="566"/>
        <end position="642"/>
    </location>
</feature>
<comment type="subcellular location">
    <subcellularLocation>
        <location evidence="1">Peroxisome</location>
    </subcellularLocation>
</comment>
<protein>
    <submittedName>
        <fullName evidence="8">Uncharacterized protein</fullName>
    </submittedName>
</protein>
<evidence type="ECO:0000313" key="9">
    <source>
        <dbReference type="Proteomes" id="UP000759131"/>
    </source>
</evidence>